<evidence type="ECO:0000313" key="2">
    <source>
        <dbReference type="Proteomes" id="UP000503840"/>
    </source>
</evidence>
<dbReference type="Proteomes" id="UP000503840">
    <property type="component" value="Unassembled WGS sequence"/>
</dbReference>
<organism evidence="1 2">
    <name type="scientific">Desulfovibrio subterraneus</name>
    <dbReference type="NCBI Taxonomy" id="2718620"/>
    <lineage>
        <taxon>Bacteria</taxon>
        <taxon>Pseudomonadati</taxon>
        <taxon>Thermodesulfobacteriota</taxon>
        <taxon>Desulfovibrionia</taxon>
        <taxon>Desulfovibrionales</taxon>
        <taxon>Desulfovibrionaceae</taxon>
        <taxon>Desulfovibrio</taxon>
    </lineage>
</organism>
<dbReference type="RefSeq" id="WP_174404190.1">
    <property type="nucleotide sequence ID" value="NZ_BLVO01000012.1"/>
</dbReference>
<sequence length="85" mass="10288">MKDERGIYYYPDPADRKTRVYVMQVAEEVHFRIWRNDHPEVWDRHGWVPFTAIEQAARMYREMGRDSDPMLLYDISVAKVLLREA</sequence>
<accession>A0A7J0BFJ5</accession>
<name>A0A7J0BFJ5_9BACT</name>
<comment type="caution">
    <text evidence="1">The sequence shown here is derived from an EMBL/GenBank/DDBJ whole genome shotgun (WGS) entry which is preliminary data.</text>
</comment>
<keyword evidence="2" id="KW-1185">Reference proteome</keyword>
<proteinExistence type="predicted"/>
<evidence type="ECO:0000313" key="1">
    <source>
        <dbReference type="EMBL" id="GFM32483.1"/>
    </source>
</evidence>
<gene>
    <name evidence="1" type="ORF">DSM101010T_08480</name>
</gene>
<reference evidence="1 2" key="1">
    <citation type="submission" date="2020-05" db="EMBL/GenBank/DDBJ databases">
        <title>Draft genome sequence of Desulfovibrio sp. strain HN2T.</title>
        <authorList>
            <person name="Ueno A."/>
            <person name="Tamazawa S."/>
            <person name="Tamamura S."/>
            <person name="Murakami T."/>
            <person name="Kiyama T."/>
            <person name="Inomata H."/>
            <person name="Amano Y."/>
            <person name="Miyakawa K."/>
            <person name="Tamaki H."/>
            <person name="Naganuma T."/>
            <person name="Kaneko K."/>
        </authorList>
    </citation>
    <scope>NUCLEOTIDE SEQUENCE [LARGE SCALE GENOMIC DNA]</scope>
    <source>
        <strain evidence="1 2">HN2</strain>
    </source>
</reference>
<dbReference type="EMBL" id="BLVO01000012">
    <property type="protein sequence ID" value="GFM32483.1"/>
    <property type="molecule type" value="Genomic_DNA"/>
</dbReference>
<protein>
    <submittedName>
        <fullName evidence="1">Uncharacterized protein</fullName>
    </submittedName>
</protein>
<dbReference type="AlphaFoldDB" id="A0A7J0BFJ5"/>